<protein>
    <submittedName>
        <fullName evidence="1">Uncharacterized protein</fullName>
    </submittedName>
</protein>
<accession>A0A8X6U9Y7</accession>
<keyword evidence="2" id="KW-1185">Reference proteome</keyword>
<evidence type="ECO:0000313" key="1">
    <source>
        <dbReference type="EMBL" id="GFU08044.1"/>
    </source>
</evidence>
<comment type="caution">
    <text evidence="1">The sequence shown here is derived from an EMBL/GenBank/DDBJ whole genome shotgun (WGS) entry which is preliminary data.</text>
</comment>
<reference evidence="1" key="1">
    <citation type="submission" date="2020-08" db="EMBL/GenBank/DDBJ databases">
        <title>Multicomponent nature underlies the extraordinary mechanical properties of spider dragline silk.</title>
        <authorList>
            <person name="Kono N."/>
            <person name="Nakamura H."/>
            <person name="Mori M."/>
            <person name="Yoshida Y."/>
            <person name="Ohtoshi R."/>
            <person name="Malay A.D."/>
            <person name="Moran D.A.P."/>
            <person name="Tomita M."/>
            <person name="Numata K."/>
            <person name="Arakawa K."/>
        </authorList>
    </citation>
    <scope>NUCLEOTIDE SEQUENCE</scope>
</reference>
<organism evidence="1 2">
    <name type="scientific">Nephila pilipes</name>
    <name type="common">Giant wood spider</name>
    <name type="synonym">Nephila maculata</name>
    <dbReference type="NCBI Taxonomy" id="299642"/>
    <lineage>
        <taxon>Eukaryota</taxon>
        <taxon>Metazoa</taxon>
        <taxon>Ecdysozoa</taxon>
        <taxon>Arthropoda</taxon>
        <taxon>Chelicerata</taxon>
        <taxon>Arachnida</taxon>
        <taxon>Araneae</taxon>
        <taxon>Araneomorphae</taxon>
        <taxon>Entelegynae</taxon>
        <taxon>Araneoidea</taxon>
        <taxon>Nephilidae</taxon>
        <taxon>Nephila</taxon>
    </lineage>
</organism>
<name>A0A8X6U9Y7_NEPPI</name>
<gene>
    <name evidence="1" type="ORF">NPIL_354141</name>
</gene>
<dbReference type="Proteomes" id="UP000887013">
    <property type="component" value="Unassembled WGS sequence"/>
</dbReference>
<proteinExistence type="predicted"/>
<dbReference type="EMBL" id="BMAW01028569">
    <property type="protein sequence ID" value="GFU08044.1"/>
    <property type="molecule type" value="Genomic_DNA"/>
</dbReference>
<evidence type="ECO:0000313" key="2">
    <source>
        <dbReference type="Proteomes" id="UP000887013"/>
    </source>
</evidence>
<sequence length="102" mass="11291">MVREKFLGLIKRVQLSKKSKKVSANAAMLAHTTPDASHVHQVEASVYAMIGALNQMTATGLELLALFLQKLTGTQIKYIAKKKGTISSLFNHIKIQISTRRK</sequence>
<dbReference type="AlphaFoldDB" id="A0A8X6U9Y7"/>